<evidence type="ECO:0000313" key="2">
    <source>
        <dbReference type="EMBL" id="KAJ9186008.1"/>
    </source>
</evidence>
<evidence type="ECO:0008006" key="4">
    <source>
        <dbReference type="Google" id="ProtNLM"/>
    </source>
</evidence>
<proteinExistence type="predicted"/>
<protein>
    <recommendedName>
        <fullName evidence="4">Nicastrin</fullName>
    </recommendedName>
</protein>
<feature type="chain" id="PRO_5045477666" description="Nicastrin" evidence="1">
    <location>
        <begin position="25"/>
        <end position="139"/>
    </location>
</feature>
<comment type="caution">
    <text evidence="2">The sequence shown here is derived from an EMBL/GenBank/DDBJ whole genome shotgun (WGS) entry which is preliminary data.</text>
</comment>
<dbReference type="Proteomes" id="UP001174677">
    <property type="component" value="Chromosome 3"/>
</dbReference>
<evidence type="ECO:0000256" key="1">
    <source>
        <dbReference type="SAM" id="SignalP"/>
    </source>
</evidence>
<accession>A0ABQ9N3V4</accession>
<keyword evidence="3" id="KW-1185">Reference proteome</keyword>
<dbReference type="EMBL" id="JARPOI010000003">
    <property type="protein sequence ID" value="KAJ9186008.1"/>
    <property type="molecule type" value="Genomic_DNA"/>
</dbReference>
<sequence>MWQLYTFFCVLLLLFQCRFRNLNSRCLITNSDLQCSHLLTDDKVPQDVSGIELDFSAPIVHIKSDVLQAVPLSLLAEATYVDSLLTALLALSGKEQDALAATPAHPVGLYALYASCLAGNLVEQLWNFAWPFCYSNDSS</sequence>
<gene>
    <name evidence="2" type="ORF">P3X46_005566</name>
</gene>
<name>A0ABQ9N3V4_HEVBR</name>
<organism evidence="2 3">
    <name type="scientific">Hevea brasiliensis</name>
    <name type="common">Para rubber tree</name>
    <name type="synonym">Siphonia brasiliensis</name>
    <dbReference type="NCBI Taxonomy" id="3981"/>
    <lineage>
        <taxon>Eukaryota</taxon>
        <taxon>Viridiplantae</taxon>
        <taxon>Streptophyta</taxon>
        <taxon>Embryophyta</taxon>
        <taxon>Tracheophyta</taxon>
        <taxon>Spermatophyta</taxon>
        <taxon>Magnoliopsida</taxon>
        <taxon>eudicotyledons</taxon>
        <taxon>Gunneridae</taxon>
        <taxon>Pentapetalae</taxon>
        <taxon>rosids</taxon>
        <taxon>fabids</taxon>
        <taxon>Malpighiales</taxon>
        <taxon>Euphorbiaceae</taxon>
        <taxon>Crotonoideae</taxon>
        <taxon>Micrandreae</taxon>
        <taxon>Hevea</taxon>
    </lineage>
</organism>
<reference evidence="2" key="1">
    <citation type="journal article" date="2023" name="Plant Biotechnol. J.">
        <title>Chromosome-level wild Hevea brasiliensis genome provides new tools for genomic-assisted breeding and valuable loci to elevate rubber yield.</title>
        <authorList>
            <person name="Cheng H."/>
            <person name="Song X."/>
            <person name="Hu Y."/>
            <person name="Wu T."/>
            <person name="Yang Q."/>
            <person name="An Z."/>
            <person name="Feng S."/>
            <person name="Deng Z."/>
            <person name="Wu W."/>
            <person name="Zeng X."/>
            <person name="Tu M."/>
            <person name="Wang X."/>
            <person name="Huang H."/>
        </authorList>
    </citation>
    <scope>NUCLEOTIDE SEQUENCE</scope>
    <source>
        <strain evidence="2">MT/VB/25A 57/8</strain>
    </source>
</reference>
<feature type="signal peptide" evidence="1">
    <location>
        <begin position="1"/>
        <end position="24"/>
    </location>
</feature>
<keyword evidence="1" id="KW-0732">Signal</keyword>
<evidence type="ECO:0000313" key="3">
    <source>
        <dbReference type="Proteomes" id="UP001174677"/>
    </source>
</evidence>